<dbReference type="STRING" id="1805029.AUK42_02970"/>
<dbReference type="Proteomes" id="UP000230646">
    <property type="component" value="Unassembled WGS sequence"/>
</dbReference>
<dbReference type="EMBL" id="MNYY01000057">
    <property type="protein sequence ID" value="OIP71799.1"/>
    <property type="molecule type" value="Genomic_DNA"/>
</dbReference>
<comment type="caution">
    <text evidence="18">The sequence shown here is derived from an EMBL/GenBank/DDBJ whole genome shotgun (WGS) entry which is preliminary data.</text>
</comment>
<dbReference type="PANTHER" id="PTHR43462">
    <property type="entry name" value="ALANYL-TRNA EDITING PROTEIN"/>
    <property type="match status" value="1"/>
</dbReference>
<organism evidence="18 22">
    <name type="scientific">Candidatus Infernicultor aquiphilus</name>
    <dbReference type="NCBI Taxonomy" id="1805029"/>
    <lineage>
        <taxon>Bacteria</taxon>
        <taxon>Pseudomonadati</taxon>
        <taxon>Atribacterota</taxon>
        <taxon>Candidatus Phoenicimicrobiia</taxon>
        <taxon>Candidatus Pheonicimicrobiales</taxon>
        <taxon>Candidatus Phoenicimicrobiaceae</taxon>
        <taxon>Candidatus Infernicultor</taxon>
    </lineage>
</organism>
<sequence length="425" mass="49615">MTERLYYQDSYLKEFKARIIKKVRIDDQPAVVLDRTAFYPTSGGQPYDRGVIQEVLVVEVIEEGKEIIHILKEELKEEINSEVIGKIDWERRFDHMQQHLGQHILSGALIKIWDLETVSFHLGEEVCTLDIIKEELTEKEVKKAEECANEVIFENRPVKCYFVEGEEELKRLNLRKMPERKGKTRIVEVEDFDLSACGGTHCRTSGEVGMIKVTKWEKRGENIRLEFICGWRSWEDYSWKNELIKNISHRLTVKDSELDEVIERILEERKEIRKELKDFKEKLQDYEALDLLHNEVIIKDNIKVINKLFEDKTVDESRRLANKIINLEECVLLFGIKRERANLLLARSETLNYDMNRLMEEACKFINGKGGGTPNFAQGGGTNRGGIDKALNFALEHFQDFIIKNVTKNVSKDRPLTRLGKNEKK</sequence>
<evidence type="ECO:0000313" key="18">
    <source>
        <dbReference type="EMBL" id="OIP71799.1"/>
    </source>
</evidence>
<proteinExistence type="inferred from homology"/>
<evidence type="ECO:0000256" key="4">
    <source>
        <dbReference type="ARBA" id="ARBA00013168"/>
    </source>
</evidence>
<evidence type="ECO:0000256" key="5">
    <source>
        <dbReference type="ARBA" id="ARBA00017959"/>
    </source>
</evidence>
<dbReference type="SUPFAM" id="SSF50447">
    <property type="entry name" value="Translation proteins"/>
    <property type="match status" value="1"/>
</dbReference>
<dbReference type="Pfam" id="PF01411">
    <property type="entry name" value="tRNA-synt_2c"/>
    <property type="match status" value="1"/>
</dbReference>
<keyword evidence="9" id="KW-0547">Nucleotide-binding</keyword>
<dbReference type="InterPro" id="IPR018164">
    <property type="entry name" value="Ala-tRNA-synth_IIc_N"/>
</dbReference>
<name>A0A1J5GT61_9BACT</name>
<evidence type="ECO:0000313" key="23">
    <source>
        <dbReference type="Proteomes" id="UP000228560"/>
    </source>
</evidence>
<dbReference type="InterPro" id="IPR003156">
    <property type="entry name" value="DHHA1_dom"/>
</dbReference>
<keyword evidence="6" id="KW-0820">tRNA-binding</keyword>
<dbReference type="GO" id="GO:0004813">
    <property type="term" value="F:alanine-tRNA ligase activity"/>
    <property type="evidence" value="ECO:0007669"/>
    <property type="project" value="UniProtKB-EC"/>
</dbReference>
<dbReference type="AlphaFoldDB" id="A0A1J5GT61"/>
<dbReference type="EMBL" id="PFKO01000295">
    <property type="protein sequence ID" value="PIY31814.1"/>
    <property type="molecule type" value="Genomic_DNA"/>
</dbReference>
<dbReference type="GO" id="GO:0046872">
    <property type="term" value="F:metal ion binding"/>
    <property type="evidence" value="ECO:0007669"/>
    <property type="project" value="UniProtKB-KW"/>
</dbReference>
<dbReference type="RefSeq" id="WP_406608068.1">
    <property type="nucleotide sequence ID" value="NZ_PFKO01000295.1"/>
</dbReference>
<dbReference type="InterPro" id="IPR018165">
    <property type="entry name" value="Ala-tRNA-synth_IIc_core"/>
</dbReference>
<feature type="domain" description="Alanyl-transfer RNA synthetases family profile" evidence="17">
    <location>
        <begin position="1"/>
        <end position="224"/>
    </location>
</feature>
<dbReference type="InterPro" id="IPR012947">
    <property type="entry name" value="tRNA_SAD"/>
</dbReference>
<keyword evidence="13" id="KW-0648">Protein biosynthesis</keyword>
<dbReference type="Proteomes" id="UP000228560">
    <property type="component" value="Unassembled WGS sequence"/>
</dbReference>
<dbReference type="Gene3D" id="3.30.54.20">
    <property type="match status" value="1"/>
</dbReference>
<dbReference type="Gene3D" id="3.10.310.40">
    <property type="match status" value="1"/>
</dbReference>
<evidence type="ECO:0000256" key="7">
    <source>
        <dbReference type="ARBA" id="ARBA00022598"/>
    </source>
</evidence>
<feature type="coiled-coil region" evidence="16">
    <location>
        <begin position="258"/>
        <end position="289"/>
    </location>
</feature>
<dbReference type="InterPro" id="IPR018163">
    <property type="entry name" value="Thr/Ala-tRNA-synth_IIc_edit"/>
</dbReference>
<dbReference type="FunFam" id="3.10.310.40:FF:000001">
    <property type="entry name" value="Alanine--tRNA ligase"/>
    <property type="match status" value="1"/>
</dbReference>
<dbReference type="GO" id="GO:0006419">
    <property type="term" value="P:alanyl-tRNA aminoacylation"/>
    <property type="evidence" value="ECO:0007669"/>
    <property type="project" value="InterPro"/>
</dbReference>
<gene>
    <name evidence="18" type="ORF">AUK42_02970</name>
    <name evidence="21" type="ORF">CO097_06130</name>
    <name evidence="20" type="ORF">COZ07_07935</name>
    <name evidence="19" type="ORF">COZ58_02115</name>
</gene>
<dbReference type="Proteomes" id="UP000231493">
    <property type="component" value="Unassembled WGS sequence"/>
</dbReference>
<evidence type="ECO:0000256" key="16">
    <source>
        <dbReference type="SAM" id="Coils"/>
    </source>
</evidence>
<dbReference type="SUPFAM" id="SSF55186">
    <property type="entry name" value="ThrRS/AlaRS common domain"/>
    <property type="match status" value="1"/>
</dbReference>
<dbReference type="EC" id="6.1.1.7" evidence="4"/>
<dbReference type="Proteomes" id="UP000182763">
    <property type="component" value="Unassembled WGS sequence"/>
</dbReference>
<dbReference type="Pfam" id="PF07973">
    <property type="entry name" value="tRNA_SAD"/>
    <property type="match status" value="1"/>
</dbReference>
<dbReference type="Pfam" id="PF02272">
    <property type="entry name" value="DHHA1"/>
    <property type="match status" value="1"/>
</dbReference>
<keyword evidence="7" id="KW-0436">Ligase</keyword>
<evidence type="ECO:0000256" key="11">
    <source>
        <dbReference type="ARBA" id="ARBA00022840"/>
    </source>
</evidence>
<reference evidence="19" key="2">
    <citation type="submission" date="2017-09" db="EMBL/GenBank/DDBJ databases">
        <title>Depth-based differentiation of microbial function through sediment-hosted aquifers and enrichment of novel symbionts in the deep terrestrial subsurface.</title>
        <authorList>
            <person name="Probst A.J."/>
            <person name="Ladd B."/>
            <person name="Jarett J.K."/>
            <person name="Geller-Mcgrath D.E."/>
            <person name="Sieber C.M.K."/>
            <person name="Emerson J.B."/>
            <person name="Anantharaman K."/>
            <person name="Thomas B.C."/>
            <person name="Malmstrom R."/>
            <person name="Stieglmeier M."/>
            <person name="Klingl A."/>
            <person name="Woyke T."/>
            <person name="Ryan C.M."/>
            <person name="Banfield J.F."/>
        </authorList>
    </citation>
    <scope>NUCLEOTIDE SEQUENCE</scope>
    <source>
        <strain evidence="19">CG_4_8_14_3_um_filter_34_18</strain>
    </source>
</reference>
<evidence type="ECO:0000256" key="6">
    <source>
        <dbReference type="ARBA" id="ARBA00022555"/>
    </source>
</evidence>
<comment type="similarity">
    <text evidence="3">Belongs to the class-II aminoacyl-tRNA synthetase family.</text>
</comment>
<comment type="subcellular location">
    <subcellularLocation>
        <location evidence="2">Cytoplasm</location>
    </subcellularLocation>
</comment>
<dbReference type="Gene3D" id="3.30.980.10">
    <property type="entry name" value="Threonyl-trna Synthetase, Chain A, domain 2"/>
    <property type="match status" value="1"/>
</dbReference>
<evidence type="ECO:0000256" key="3">
    <source>
        <dbReference type="ARBA" id="ARBA00008226"/>
    </source>
</evidence>
<evidence type="ECO:0000313" key="20">
    <source>
        <dbReference type="EMBL" id="PIY31814.1"/>
    </source>
</evidence>
<dbReference type="GO" id="GO:0005737">
    <property type="term" value="C:cytoplasm"/>
    <property type="evidence" value="ECO:0007669"/>
    <property type="project" value="UniProtKB-SubCell"/>
</dbReference>
<evidence type="ECO:0000256" key="1">
    <source>
        <dbReference type="ARBA" id="ARBA00001947"/>
    </source>
</evidence>
<comment type="cofactor">
    <cofactor evidence="1">
        <name>Zn(2+)</name>
        <dbReference type="ChEBI" id="CHEBI:29105"/>
    </cofactor>
</comment>
<dbReference type="SMART" id="SM00863">
    <property type="entry name" value="tRNA_SAD"/>
    <property type="match status" value="1"/>
</dbReference>
<evidence type="ECO:0000256" key="9">
    <source>
        <dbReference type="ARBA" id="ARBA00022741"/>
    </source>
</evidence>
<dbReference type="GO" id="GO:0005524">
    <property type="term" value="F:ATP binding"/>
    <property type="evidence" value="ECO:0007669"/>
    <property type="project" value="UniProtKB-KW"/>
</dbReference>
<evidence type="ECO:0000256" key="12">
    <source>
        <dbReference type="ARBA" id="ARBA00022884"/>
    </source>
</evidence>
<evidence type="ECO:0000256" key="2">
    <source>
        <dbReference type="ARBA" id="ARBA00004496"/>
    </source>
</evidence>
<dbReference type="InterPro" id="IPR051335">
    <property type="entry name" value="Alanyl-tRNA_Editing_Enzymes"/>
</dbReference>
<keyword evidence="16" id="KW-0175">Coiled coil</keyword>
<dbReference type="Gene3D" id="6.10.250.550">
    <property type="match status" value="1"/>
</dbReference>
<evidence type="ECO:0000256" key="10">
    <source>
        <dbReference type="ARBA" id="ARBA00022833"/>
    </source>
</evidence>
<dbReference type="InterPro" id="IPR009000">
    <property type="entry name" value="Transl_B-barrel_sf"/>
</dbReference>
<dbReference type="EMBL" id="PFTV01000152">
    <property type="protein sequence ID" value="PJB56097.1"/>
    <property type="molecule type" value="Genomic_DNA"/>
</dbReference>
<protein>
    <recommendedName>
        <fullName evidence="5">Alanine--tRNA ligase</fullName>
        <ecNumber evidence="4">6.1.1.7</ecNumber>
    </recommendedName>
    <alternativeName>
        <fullName evidence="15">Alanyl-tRNA synthetase</fullName>
    </alternativeName>
</protein>
<reference evidence="23 24" key="3">
    <citation type="submission" date="2017-09" db="EMBL/GenBank/DDBJ databases">
        <title>Depth-based differentiation of microbial function through sediment-hosted aquifers and enrichment of novel symbionts in the deep terrestrial subsurface.</title>
        <authorList>
            <person name="Probst A.J."/>
            <person name="Ladd B."/>
            <person name="Jarett J.K."/>
            <person name="Geller-Mcgrath D.E."/>
            <person name="Sieber C.M."/>
            <person name="Emerson J.B."/>
            <person name="Anantharaman K."/>
            <person name="Thomas B.C."/>
            <person name="Malmstrom R."/>
            <person name="Stieglmeier M."/>
            <person name="Klingl A."/>
            <person name="Woyke T."/>
            <person name="Ryan C.M."/>
            <person name="Banfield J.F."/>
        </authorList>
    </citation>
    <scope>NUCLEOTIDE SEQUENCE [LARGE SCALE GENOMIC DNA]</scope>
    <source>
        <strain evidence="20">CG_4_10_14_3_um_filter_34_13</strain>
        <strain evidence="21">CG_4_9_14_3_um_filter_33_16</strain>
    </source>
</reference>
<keyword evidence="10" id="KW-0862">Zinc</keyword>
<evidence type="ECO:0000313" key="22">
    <source>
        <dbReference type="Proteomes" id="UP000182763"/>
    </source>
</evidence>
<keyword evidence="12" id="KW-0694">RNA-binding</keyword>
<keyword evidence="11" id="KW-0067">ATP-binding</keyword>
<evidence type="ECO:0000256" key="14">
    <source>
        <dbReference type="ARBA" id="ARBA00023146"/>
    </source>
</evidence>
<evidence type="ECO:0000313" key="21">
    <source>
        <dbReference type="EMBL" id="PJB56097.1"/>
    </source>
</evidence>
<keyword evidence="14" id="KW-0030">Aminoacyl-tRNA synthetase</keyword>
<keyword evidence="8" id="KW-0479">Metal-binding</keyword>
<dbReference type="GO" id="GO:0002161">
    <property type="term" value="F:aminoacyl-tRNA deacylase activity"/>
    <property type="evidence" value="ECO:0007669"/>
    <property type="project" value="UniProtKB-ARBA"/>
</dbReference>
<dbReference type="GO" id="GO:0000049">
    <property type="term" value="F:tRNA binding"/>
    <property type="evidence" value="ECO:0007669"/>
    <property type="project" value="UniProtKB-KW"/>
</dbReference>
<evidence type="ECO:0000313" key="19">
    <source>
        <dbReference type="EMBL" id="PIX34920.1"/>
    </source>
</evidence>
<dbReference type="Gene3D" id="2.40.30.130">
    <property type="match status" value="1"/>
</dbReference>
<accession>A0A2M7PN60</accession>
<dbReference type="PROSITE" id="PS50860">
    <property type="entry name" value="AA_TRNA_LIGASE_II_ALA"/>
    <property type="match status" value="1"/>
</dbReference>
<evidence type="ECO:0000256" key="8">
    <source>
        <dbReference type="ARBA" id="ARBA00022723"/>
    </source>
</evidence>
<accession>A0A2M7K9V7</accession>
<accession>A0A1J5GT61</accession>
<reference evidence="18 22" key="1">
    <citation type="journal article" date="2016" name="Environ. Microbiol.">
        <title>Genomic resolution of a cold subsurface aquifer community provides metabolic insights for novel microbes adapted to high CO concentrations.</title>
        <authorList>
            <person name="Probst A.J."/>
            <person name="Castelle C.J."/>
            <person name="Singh A."/>
            <person name="Brown C.T."/>
            <person name="Anantharaman K."/>
            <person name="Sharon I."/>
            <person name="Hug L.A."/>
            <person name="Burstein D."/>
            <person name="Emerson J.B."/>
            <person name="Thomas B.C."/>
            <person name="Banfield J.F."/>
        </authorList>
    </citation>
    <scope>NUCLEOTIDE SEQUENCE [LARGE SCALE GENOMIC DNA]</scope>
    <source>
        <strain evidence="18">CG2_30_33_13</strain>
    </source>
</reference>
<dbReference type="EMBL" id="PFIP01000036">
    <property type="protein sequence ID" value="PIX34920.1"/>
    <property type="molecule type" value="Genomic_DNA"/>
</dbReference>
<evidence type="ECO:0000259" key="17">
    <source>
        <dbReference type="PROSITE" id="PS50860"/>
    </source>
</evidence>
<evidence type="ECO:0000313" key="24">
    <source>
        <dbReference type="Proteomes" id="UP000230646"/>
    </source>
</evidence>
<accession>A0A2M8CAK1</accession>
<dbReference type="PANTHER" id="PTHR43462:SF1">
    <property type="entry name" value="ALANYL-TRNA EDITING PROTEIN AARSD1"/>
    <property type="match status" value="1"/>
</dbReference>
<evidence type="ECO:0000256" key="15">
    <source>
        <dbReference type="ARBA" id="ARBA00032577"/>
    </source>
</evidence>
<evidence type="ECO:0000256" key="13">
    <source>
        <dbReference type="ARBA" id="ARBA00022917"/>
    </source>
</evidence>